<dbReference type="Gene3D" id="1.10.540.10">
    <property type="entry name" value="Acyl-CoA dehydrogenase/oxidase, N-terminal domain"/>
    <property type="match status" value="1"/>
</dbReference>
<feature type="domain" description="Acyl-CoA dehydrogenase/oxidase N-terminal" evidence="7">
    <location>
        <begin position="59"/>
        <end position="164"/>
    </location>
</feature>
<evidence type="ECO:0000256" key="2">
    <source>
        <dbReference type="ARBA" id="ARBA00009347"/>
    </source>
</evidence>
<dbReference type="Proteomes" id="UP000235659">
    <property type="component" value="Unassembled WGS sequence"/>
</dbReference>
<keyword evidence="5" id="KW-0560">Oxidoreductase</keyword>
<evidence type="ECO:0000259" key="6">
    <source>
        <dbReference type="Pfam" id="PF00441"/>
    </source>
</evidence>
<comment type="similarity">
    <text evidence="2">Belongs to the acyl-CoA dehydrogenase family.</text>
</comment>
<keyword evidence="3" id="KW-0285">Flavoprotein</keyword>
<keyword evidence="9" id="KW-1185">Reference proteome</keyword>
<dbReference type="InterPro" id="IPR009100">
    <property type="entry name" value="AcylCoA_DH/oxidase_NM_dom_sf"/>
</dbReference>
<feature type="domain" description="Acyl-CoA dehydrogenase/oxidase C-terminal" evidence="6">
    <location>
        <begin position="282"/>
        <end position="390"/>
    </location>
</feature>
<evidence type="ECO:0000256" key="4">
    <source>
        <dbReference type="ARBA" id="ARBA00022827"/>
    </source>
</evidence>
<dbReference type="Gene3D" id="1.20.140.10">
    <property type="entry name" value="Butyryl-CoA Dehydrogenase, subunit A, domain 3"/>
    <property type="match status" value="1"/>
</dbReference>
<evidence type="ECO:0000256" key="3">
    <source>
        <dbReference type="ARBA" id="ARBA00022630"/>
    </source>
</evidence>
<dbReference type="Pfam" id="PF00441">
    <property type="entry name" value="Acyl-CoA_dh_1"/>
    <property type="match status" value="1"/>
</dbReference>
<dbReference type="InterPro" id="IPR009075">
    <property type="entry name" value="AcylCo_DH/oxidase_C"/>
</dbReference>
<evidence type="ECO:0000313" key="8">
    <source>
        <dbReference type="EMBL" id="PMS24519.1"/>
    </source>
</evidence>
<sequence length="413" mass="44636">MQTHRMFLAPIARCRLPNGSSSLGSLVRLGSRRSEPHGVSASLSEVVMSLALDLESKSIIENTLRRFITESYEPTARHQRLKQREVDCLLHWPLLAELGVLGLPFDEAFGGLGGASVDVADALVVLARGLVFEPFVEAAIISGGILAARQDVQQREQAITRVIDGSSVTMTLGGRPGLPGELAYRKIPGGYRVSGTSCVVPFAEQADFWLLAAVDADGIPAVLRVPRREISASISGYRLMDGRPAADVSFDEATIPSSGVWIEGDAACQALRLASLRAVSAYCADAVGVMAMLVENTGEYLRTRVQFGVAIGTFQALQHRFADMHMRLIEAQAIARELAISIDEGTSEDQAWLRFAAASVVERAARLIGHEAIQMHGGMGVTDELIVSHCNARLVVLTRLIRAWVDEEVPLRT</sequence>
<dbReference type="PANTHER" id="PTHR43884:SF20">
    <property type="entry name" value="ACYL-COA DEHYDROGENASE FADE28"/>
    <property type="match status" value="1"/>
</dbReference>
<organism evidence="8 9">
    <name type="scientific">Paraburkholderia rhynchosiae</name>
    <dbReference type="NCBI Taxonomy" id="487049"/>
    <lineage>
        <taxon>Bacteria</taxon>
        <taxon>Pseudomonadati</taxon>
        <taxon>Pseudomonadota</taxon>
        <taxon>Betaproteobacteria</taxon>
        <taxon>Burkholderiales</taxon>
        <taxon>Burkholderiaceae</taxon>
        <taxon>Paraburkholderia</taxon>
    </lineage>
</organism>
<dbReference type="InterPro" id="IPR046373">
    <property type="entry name" value="Acyl-CoA_Oxase/DH_mid-dom_sf"/>
</dbReference>
<comment type="caution">
    <text evidence="8">The sequence shown here is derived from an EMBL/GenBank/DDBJ whole genome shotgun (WGS) entry which is preliminary data.</text>
</comment>
<evidence type="ECO:0000256" key="5">
    <source>
        <dbReference type="ARBA" id="ARBA00023002"/>
    </source>
</evidence>
<evidence type="ECO:0000313" key="9">
    <source>
        <dbReference type="Proteomes" id="UP000235659"/>
    </source>
</evidence>
<dbReference type="InterPro" id="IPR013786">
    <property type="entry name" value="AcylCoA_DH/ox_N"/>
</dbReference>
<dbReference type="Gene3D" id="2.40.110.10">
    <property type="entry name" value="Butyryl-CoA Dehydrogenase, subunit A, domain 2"/>
    <property type="match status" value="1"/>
</dbReference>
<evidence type="ECO:0000259" key="7">
    <source>
        <dbReference type="Pfam" id="PF02771"/>
    </source>
</evidence>
<dbReference type="SUPFAM" id="SSF56645">
    <property type="entry name" value="Acyl-CoA dehydrogenase NM domain-like"/>
    <property type="match status" value="1"/>
</dbReference>
<protein>
    <recommendedName>
        <fullName evidence="10">Acyl-CoA dehydrogenase</fullName>
    </recommendedName>
</protein>
<dbReference type="Pfam" id="PF02771">
    <property type="entry name" value="Acyl-CoA_dh_N"/>
    <property type="match status" value="1"/>
</dbReference>
<name>A0ABX4UWJ1_9BURK</name>
<dbReference type="InterPro" id="IPR036250">
    <property type="entry name" value="AcylCo_DH-like_C"/>
</dbReference>
<dbReference type="EMBL" id="PNXY01000034">
    <property type="protein sequence ID" value="PMS24519.1"/>
    <property type="molecule type" value="Genomic_DNA"/>
</dbReference>
<evidence type="ECO:0000256" key="1">
    <source>
        <dbReference type="ARBA" id="ARBA00001974"/>
    </source>
</evidence>
<comment type="cofactor">
    <cofactor evidence="1">
        <name>FAD</name>
        <dbReference type="ChEBI" id="CHEBI:57692"/>
    </cofactor>
</comment>
<accession>A0ABX4UWJ1</accession>
<reference evidence="8 9" key="1">
    <citation type="submission" date="2018-01" db="EMBL/GenBank/DDBJ databases">
        <title>Whole genome analyses suggest that Burkholderia sensu lato contains two further novel genera in the rhizoxinica-symbiotica group Mycetohabitans gen. nov., and Trinickia gen. nov.: implications for the evolution of diazotrophy and nodulation in the Burkholderiaceae.</title>
        <authorList>
            <person name="Estrada-de los Santos P."/>
            <person name="Palmer M."/>
            <person name="Chavez-Ramirez B."/>
            <person name="Beukes C."/>
            <person name="Steenkamp E.T."/>
            <person name="Hirsch A.M."/>
            <person name="Manyaka P."/>
            <person name="Maluk M."/>
            <person name="Lafos M."/>
            <person name="Crook M."/>
            <person name="Gross E."/>
            <person name="Simon M.F."/>
            <person name="Bueno dos Reis Junior F."/>
            <person name="Poole P.S."/>
            <person name="Venter S.N."/>
            <person name="James E.K."/>
        </authorList>
    </citation>
    <scope>NUCLEOTIDE SEQUENCE [LARGE SCALE GENOMIC DNA]</scope>
    <source>
        <strain evidence="8 9">WSM 3937</strain>
    </source>
</reference>
<dbReference type="PANTHER" id="PTHR43884">
    <property type="entry name" value="ACYL-COA DEHYDROGENASE"/>
    <property type="match status" value="1"/>
</dbReference>
<evidence type="ECO:0008006" key="10">
    <source>
        <dbReference type="Google" id="ProtNLM"/>
    </source>
</evidence>
<gene>
    <name evidence="8" type="ORF">C0Z16_30875</name>
</gene>
<keyword evidence="4" id="KW-0274">FAD</keyword>
<proteinExistence type="inferred from homology"/>
<dbReference type="SUPFAM" id="SSF47203">
    <property type="entry name" value="Acyl-CoA dehydrogenase C-terminal domain-like"/>
    <property type="match status" value="1"/>
</dbReference>
<dbReference type="InterPro" id="IPR037069">
    <property type="entry name" value="AcylCoA_DH/ox_N_sf"/>
</dbReference>